<feature type="domain" description="DUF6504" evidence="4">
    <location>
        <begin position="452"/>
        <end position="524"/>
    </location>
</feature>
<dbReference type="GO" id="GO:0006281">
    <property type="term" value="P:DNA repair"/>
    <property type="evidence" value="ECO:0007669"/>
    <property type="project" value="InterPro"/>
</dbReference>
<keyword evidence="6" id="KW-1185">Reference proteome</keyword>
<feature type="region of interest" description="Disordered" evidence="2">
    <location>
        <begin position="22"/>
        <end position="46"/>
    </location>
</feature>
<comment type="caution">
    <text evidence="5">The sequence shown here is derived from an EMBL/GenBank/DDBJ whole genome shotgun (WGS) entry which is preliminary data.</text>
</comment>
<proteinExistence type="predicted"/>
<evidence type="ECO:0000313" key="6">
    <source>
        <dbReference type="Proteomes" id="UP000708298"/>
    </source>
</evidence>
<organism evidence="5 6">
    <name type="scientific">Acidisoma silvae</name>
    <dbReference type="NCBI Taxonomy" id="2802396"/>
    <lineage>
        <taxon>Bacteria</taxon>
        <taxon>Pseudomonadati</taxon>
        <taxon>Pseudomonadota</taxon>
        <taxon>Alphaproteobacteria</taxon>
        <taxon>Acetobacterales</taxon>
        <taxon>Acidocellaceae</taxon>
        <taxon>Acidisoma</taxon>
    </lineage>
</organism>
<sequence>MRRVISIYLPFWPTDRWRRQQRSRIAGQVRDPAEPAPPPSAAEDAARPVITRLYDGRRHVVGAADAAARRLGIQQGQPLAEAQAMHRDLTIIDADPAGDATGLRALAVWCQRYAPLTTADLPDAIRIDSTGADHLWGGEAAMLEDLRRRLSGVGLTVRLAMADTPGAAWALSHYGAAEPVTLCPAGGVAEALRVLPIASLRLPPETLAGLDRMGFARVGEVMDAKRAPLSRRFGATLLHQLDYALGTQFEPLAPQAAATLIRARLTFVEPLLTAEAFATVIDRLCLDVAKELERRGEGARRLDLVCERVDGTEQCIALGTARPVQPAAQLSRLLAERIETIDPGHGVEAMTLWVALAEPVTPEQIEAWSPQSGVAKSLGELAPLIDRLVARFGPRQVYRLAPVESDVPERAVKRIGPLAPPQGRGWPQSLPRPLRLLTPPQPVQAIALLPDQPPVAFTWRRQRYRIRRADGPERVFGEWWKRGGERALSRDYWAVEDEAGERFWLYRNGDGEDSETGNLAWFLHGLF</sequence>
<reference evidence="5" key="2">
    <citation type="submission" date="2021-01" db="EMBL/GenBank/DDBJ databases">
        <authorList>
            <person name="Mieszkin S."/>
            <person name="Pouder E."/>
            <person name="Alain K."/>
        </authorList>
    </citation>
    <scope>NUCLEOTIDE SEQUENCE</scope>
    <source>
        <strain evidence="5">HW T2.11</strain>
    </source>
</reference>
<dbReference type="InterPro" id="IPR001126">
    <property type="entry name" value="UmuC"/>
</dbReference>
<dbReference type="Pfam" id="PF20114">
    <property type="entry name" value="DUF6504"/>
    <property type="match status" value="1"/>
</dbReference>
<dbReference type="PANTHER" id="PTHR35369">
    <property type="entry name" value="BLR3025 PROTEIN-RELATED"/>
    <property type="match status" value="1"/>
</dbReference>
<dbReference type="RefSeq" id="WP_227321590.1">
    <property type="nucleotide sequence ID" value="NZ_JAESVB010000004.1"/>
</dbReference>
<gene>
    <name evidence="5" type="ORF">ASILVAE211_12210</name>
</gene>
<dbReference type="InterPro" id="IPR050356">
    <property type="entry name" value="SulA_CellDiv_inhibitor"/>
</dbReference>
<dbReference type="Proteomes" id="UP000708298">
    <property type="component" value="Unassembled WGS sequence"/>
</dbReference>
<dbReference type="AlphaFoldDB" id="A0A963YS14"/>
<evidence type="ECO:0000313" key="5">
    <source>
        <dbReference type="EMBL" id="MCB8875947.1"/>
    </source>
</evidence>
<dbReference type="EMBL" id="JAESVB010000004">
    <property type="protein sequence ID" value="MCB8875947.1"/>
    <property type="molecule type" value="Genomic_DNA"/>
</dbReference>
<reference evidence="5" key="1">
    <citation type="journal article" date="2021" name="Microorganisms">
        <title>Acidisoma silvae sp. nov. and Acidisomacellulosilytica sp. nov., Two Acidophilic Bacteria Isolated from Decaying Wood, Hydrolyzing Cellulose and Producing Poly-3-hydroxybutyrate.</title>
        <authorList>
            <person name="Mieszkin S."/>
            <person name="Pouder E."/>
            <person name="Uroz S."/>
            <person name="Simon-Colin C."/>
            <person name="Alain K."/>
        </authorList>
    </citation>
    <scope>NUCLEOTIDE SEQUENCE</scope>
    <source>
        <strain evidence="5">HW T2.11</strain>
    </source>
</reference>
<dbReference type="PANTHER" id="PTHR35369:SF2">
    <property type="entry name" value="BLR3025 PROTEIN"/>
    <property type="match status" value="1"/>
</dbReference>
<evidence type="ECO:0000259" key="3">
    <source>
        <dbReference type="Pfam" id="PF00817"/>
    </source>
</evidence>
<dbReference type="InterPro" id="IPR045443">
    <property type="entry name" value="DUF6504"/>
</dbReference>
<keyword evidence="1" id="KW-0227">DNA damage</keyword>
<dbReference type="Pfam" id="PF00817">
    <property type="entry name" value="IMS"/>
    <property type="match status" value="1"/>
</dbReference>
<protein>
    <submittedName>
        <fullName evidence="5">DNA polymerase Y family protein</fullName>
    </submittedName>
</protein>
<evidence type="ECO:0000259" key="4">
    <source>
        <dbReference type="Pfam" id="PF20114"/>
    </source>
</evidence>
<evidence type="ECO:0000256" key="2">
    <source>
        <dbReference type="SAM" id="MobiDB-lite"/>
    </source>
</evidence>
<accession>A0A963YS14</accession>
<dbReference type="CDD" id="cd03468">
    <property type="entry name" value="PolY_like"/>
    <property type="match status" value="1"/>
</dbReference>
<dbReference type="InterPro" id="IPR043502">
    <property type="entry name" value="DNA/RNA_pol_sf"/>
</dbReference>
<feature type="domain" description="UmuC" evidence="3">
    <location>
        <begin position="56"/>
        <end position="172"/>
    </location>
</feature>
<dbReference type="SUPFAM" id="SSF56672">
    <property type="entry name" value="DNA/RNA polymerases"/>
    <property type="match status" value="1"/>
</dbReference>
<name>A0A963YS14_9PROT</name>
<evidence type="ECO:0000256" key="1">
    <source>
        <dbReference type="ARBA" id="ARBA00022763"/>
    </source>
</evidence>